<evidence type="ECO:0000259" key="8">
    <source>
        <dbReference type="Pfam" id="PF02676"/>
    </source>
</evidence>
<dbReference type="EC" id="2.1.1.282" evidence="7"/>
<evidence type="ECO:0000256" key="3">
    <source>
        <dbReference type="ARBA" id="ARBA00022679"/>
    </source>
</evidence>
<sequence>MRAKRESLKILINAIRENKVDDDIIDLLFLINSINGVYTTSSCSGRIGVIEEPKIGAKPLSRWLLKEHRPVTFEEVKESLKNAQSGIIFLKVQPPIFHVVAESMEIAKKLHEIGLSSGFKYTTFKALNKGRTLVEINGTEYLTVPLGRDGKTLISDEYLEFSVNLGNRMLERSKSRLPRLEENFKKLKEVLGEDELFYEIMED</sequence>
<comment type="similarity">
    <text evidence="1 7">Belongs to the TYW3 family.</text>
</comment>
<protein>
    <recommendedName>
        <fullName evidence="6 7">tRNA(Phe) 7-((3-amino-3-carboxypropyl)-4-demethylwyosine(37)-N(4))-methyltransferase</fullName>
        <ecNumber evidence="7">2.1.1.282</ecNumber>
    </recommendedName>
    <alternativeName>
        <fullName evidence="7">tRNA wyosine derivatives biosynthesis protein Taw3</fullName>
    </alternativeName>
</protein>
<keyword evidence="3 7" id="KW-0808">Transferase</keyword>
<dbReference type="GeneID" id="72777854"/>
<comment type="function">
    <text evidence="7">S-adenosyl-L-methionine-dependent methyltransferase that acts as a component of the wyosine derivatives biosynthesis pathway. Probably methylates N-4 position of wybutosine-86 to produce wybutosine-72.</text>
</comment>
<name>A0A9E7M8I3_9EURY</name>
<feature type="domain" description="tRNA wybutosine-synthesizing protein" evidence="8">
    <location>
        <begin position="4"/>
        <end position="185"/>
    </location>
</feature>
<evidence type="ECO:0000256" key="2">
    <source>
        <dbReference type="ARBA" id="ARBA00022603"/>
    </source>
</evidence>
<dbReference type="AlphaFoldDB" id="A0A9E7M8I3"/>
<evidence type="ECO:0000256" key="6">
    <source>
        <dbReference type="ARBA" id="ARBA00030554"/>
    </source>
</evidence>
<dbReference type="NCBIfam" id="NF047731">
    <property type="entry name" value="tRNAMtaseTaw3"/>
    <property type="match status" value="1"/>
</dbReference>
<organism evidence="9 10">
    <name type="scientific">Thermococcus argininiproducens</name>
    <dbReference type="NCBI Taxonomy" id="2866384"/>
    <lineage>
        <taxon>Archaea</taxon>
        <taxon>Methanobacteriati</taxon>
        <taxon>Methanobacteriota</taxon>
        <taxon>Thermococci</taxon>
        <taxon>Thermococcales</taxon>
        <taxon>Thermococcaceae</taxon>
        <taxon>Thermococcus</taxon>
    </lineage>
</organism>
<dbReference type="Gene3D" id="3.30.1960.10">
    <property type="entry name" value="tRNA wybutosine-synthesizing-like"/>
    <property type="match status" value="1"/>
</dbReference>
<dbReference type="KEGG" id="thei:K1720_05865"/>
<keyword evidence="10" id="KW-1185">Reference proteome</keyword>
<keyword evidence="4 7" id="KW-0949">S-adenosyl-L-methionine</keyword>
<dbReference type="PANTHER" id="PTHR48418:SF1">
    <property type="entry name" value="TRNA WYBUTOSINE-SYNTHESIZING PROTEIN 3"/>
    <property type="match status" value="1"/>
</dbReference>
<dbReference type="FunFam" id="3.30.1960.10:FF:000010">
    <property type="entry name" value="tRNA(Phe) 7-((3-amino-3-carboxypropyl)-4-demethylwyosine(37)-N(4))-methyltransferase 1"/>
    <property type="match status" value="1"/>
</dbReference>
<dbReference type="GO" id="GO:0008175">
    <property type="term" value="F:tRNA methyltransferase activity"/>
    <property type="evidence" value="ECO:0007669"/>
    <property type="project" value="InterPro"/>
</dbReference>
<proteinExistence type="inferred from homology"/>
<gene>
    <name evidence="7" type="primary">taw3</name>
    <name evidence="9" type="ORF">K1720_05865</name>
</gene>
<accession>A0A9E7M8I3</accession>
<reference evidence="9 10" key="1">
    <citation type="submission" date="2021-08" db="EMBL/GenBank/DDBJ databases">
        <title>Thermococcus onnuriiensis IOH2.</title>
        <authorList>
            <person name="Park Y.-J."/>
        </authorList>
    </citation>
    <scope>NUCLEOTIDE SEQUENCE [LARGE SCALE GENOMIC DNA]</scope>
    <source>
        <strain evidence="9 10">IOH2</strain>
    </source>
</reference>
<dbReference type="PANTHER" id="PTHR48418">
    <property type="entry name" value="TRNA WYBUTOSINE-SYNTHESIZING PROTEIN 3"/>
    <property type="match status" value="1"/>
</dbReference>
<keyword evidence="5 7" id="KW-0819">tRNA processing</keyword>
<dbReference type="HAMAP" id="MF_00266">
    <property type="entry name" value="TYW3_archaea"/>
    <property type="match status" value="1"/>
</dbReference>
<dbReference type="GO" id="GO:0031591">
    <property type="term" value="P:wybutosine biosynthetic process"/>
    <property type="evidence" value="ECO:0007669"/>
    <property type="project" value="InterPro"/>
</dbReference>
<dbReference type="NCBIfam" id="NF003264">
    <property type="entry name" value="PRK04235.1-2"/>
    <property type="match status" value="1"/>
</dbReference>
<dbReference type="InterPro" id="IPR036602">
    <property type="entry name" value="tRNA_yW-synthesising-like_sf"/>
</dbReference>
<evidence type="ECO:0000313" key="9">
    <source>
        <dbReference type="EMBL" id="USG99075.1"/>
    </source>
</evidence>
<dbReference type="Proteomes" id="UP001056425">
    <property type="component" value="Chromosome"/>
</dbReference>
<dbReference type="RefSeq" id="WP_251947493.1">
    <property type="nucleotide sequence ID" value="NZ_CP080572.1"/>
</dbReference>
<comment type="catalytic activity">
    <reaction evidence="7">
        <text>4-demethyl-7-[(3S)-3-amino-3-carboxypropyl]wyosine(37) in tRNA(Phe) + S-adenosyl-L-methionine = 7-[(3S)-3-amino-3-carboxypropyl]wyosine(37) in tRNA(Phe) + S-adenosyl-L-homocysteine + H(+)</text>
        <dbReference type="Rhea" id="RHEA:36635"/>
        <dbReference type="Rhea" id="RHEA-COMP:10378"/>
        <dbReference type="Rhea" id="RHEA-COMP:10379"/>
        <dbReference type="ChEBI" id="CHEBI:15378"/>
        <dbReference type="ChEBI" id="CHEBI:57856"/>
        <dbReference type="ChEBI" id="CHEBI:59789"/>
        <dbReference type="ChEBI" id="CHEBI:73543"/>
        <dbReference type="ChEBI" id="CHEBI:73550"/>
        <dbReference type="EC" id="2.1.1.282"/>
    </reaction>
</comment>
<dbReference type="Pfam" id="PF02676">
    <property type="entry name" value="TYW3"/>
    <property type="match status" value="1"/>
</dbReference>
<evidence type="ECO:0000256" key="7">
    <source>
        <dbReference type="HAMAP-Rule" id="MF_00266"/>
    </source>
</evidence>
<evidence type="ECO:0000313" key="10">
    <source>
        <dbReference type="Proteomes" id="UP001056425"/>
    </source>
</evidence>
<dbReference type="GO" id="GO:0030488">
    <property type="term" value="P:tRNA methylation"/>
    <property type="evidence" value="ECO:0007669"/>
    <property type="project" value="InterPro"/>
</dbReference>
<keyword evidence="2 7" id="KW-0489">Methyltransferase</keyword>
<evidence type="ECO:0000256" key="5">
    <source>
        <dbReference type="ARBA" id="ARBA00022694"/>
    </source>
</evidence>
<dbReference type="InterPro" id="IPR003827">
    <property type="entry name" value="tRNA_yW-synthesising"/>
</dbReference>
<dbReference type="EMBL" id="CP080572">
    <property type="protein sequence ID" value="USG99075.1"/>
    <property type="molecule type" value="Genomic_DNA"/>
</dbReference>
<dbReference type="InterPro" id="IPR022908">
    <property type="entry name" value="Taw3"/>
</dbReference>
<evidence type="ECO:0000256" key="1">
    <source>
        <dbReference type="ARBA" id="ARBA00008569"/>
    </source>
</evidence>
<evidence type="ECO:0000256" key="4">
    <source>
        <dbReference type="ARBA" id="ARBA00022691"/>
    </source>
</evidence>
<dbReference type="SUPFAM" id="SSF111278">
    <property type="entry name" value="SSo0622-like"/>
    <property type="match status" value="1"/>
</dbReference>